<feature type="domain" description="Transcriptional repressor PaaX-like central Cas2-like" evidence="3">
    <location>
        <begin position="104"/>
        <end position="175"/>
    </location>
</feature>
<evidence type="ECO:0000259" key="2">
    <source>
        <dbReference type="Pfam" id="PF08223"/>
    </source>
</evidence>
<dbReference type="Gene3D" id="3.30.70.2650">
    <property type="match status" value="1"/>
</dbReference>
<accession>A0A5B0EKE7</accession>
<feature type="domain" description="Transcriptional repressor PaaX-like N-terminal" evidence="1">
    <location>
        <begin position="15"/>
        <end position="82"/>
    </location>
</feature>
<dbReference type="PANTHER" id="PTHR30319">
    <property type="entry name" value="PHENYLACETIC ACID REGULATOR-RELATED TRANSCRIPTIONAL REPRESSOR"/>
    <property type="match status" value="1"/>
</dbReference>
<dbReference type="AlphaFoldDB" id="A0A5B0EKE7"/>
<dbReference type="InterPro" id="IPR012906">
    <property type="entry name" value="PaaX-like_N"/>
</dbReference>
<evidence type="ECO:0000313" key="4">
    <source>
        <dbReference type="EMBL" id="KAA0978902.1"/>
    </source>
</evidence>
<dbReference type="Pfam" id="PF08223">
    <property type="entry name" value="PaaX_C"/>
    <property type="match status" value="1"/>
</dbReference>
<dbReference type="RefSeq" id="WP_043475069.1">
    <property type="nucleotide sequence ID" value="NZ_JBITUG010000021.1"/>
</dbReference>
<dbReference type="Pfam" id="PF20803">
    <property type="entry name" value="PaaX_M"/>
    <property type="match status" value="1"/>
</dbReference>
<dbReference type="PANTHER" id="PTHR30319:SF1">
    <property type="entry name" value="TRANSCRIPTIONAL REPRESSOR PAAX"/>
    <property type="match status" value="1"/>
</dbReference>
<proteinExistence type="predicted"/>
<dbReference type="InterPro" id="IPR013225">
    <property type="entry name" value="PaaX_C"/>
</dbReference>
<name>A0A5B0EKE7_9MICC</name>
<dbReference type="InterPro" id="IPR011965">
    <property type="entry name" value="PaaX_trns_reg"/>
</dbReference>
<reference evidence="4 5" key="1">
    <citation type="submission" date="2019-07" db="EMBL/GenBank/DDBJ databases">
        <title>Analysis of the biochemical properties, biological activity and biotechnological potential of siderophores and biosurfactants produced by Antarctic psychrotolerant bacteria.</title>
        <authorList>
            <person name="Styczynski M."/>
            <person name="Krucon T."/>
            <person name="Decewicz P."/>
            <person name="Dziewit L."/>
        </authorList>
    </citation>
    <scope>NUCLEOTIDE SEQUENCE [LARGE SCALE GENOMIC DNA]</scope>
    <source>
        <strain evidence="4 5">ANT_H27</strain>
    </source>
</reference>
<dbReference type="GO" id="GO:0006351">
    <property type="term" value="P:DNA-templated transcription"/>
    <property type="evidence" value="ECO:0007669"/>
    <property type="project" value="InterPro"/>
</dbReference>
<dbReference type="EMBL" id="VOBL01000003">
    <property type="protein sequence ID" value="KAA0978902.1"/>
    <property type="molecule type" value="Genomic_DNA"/>
</dbReference>
<dbReference type="Pfam" id="PF07848">
    <property type="entry name" value="PaaX"/>
    <property type="match status" value="1"/>
</dbReference>
<dbReference type="Proteomes" id="UP000323856">
    <property type="component" value="Unassembled WGS sequence"/>
</dbReference>
<comment type="caution">
    <text evidence="4">The sequence shown here is derived from an EMBL/GenBank/DDBJ whole genome shotgun (WGS) entry which is preliminary data.</text>
</comment>
<organism evidence="4 5">
    <name type="scientific">Paeniglutamicibacter gangotriensis</name>
    <dbReference type="NCBI Taxonomy" id="254787"/>
    <lineage>
        <taxon>Bacteria</taxon>
        <taxon>Bacillati</taxon>
        <taxon>Actinomycetota</taxon>
        <taxon>Actinomycetes</taxon>
        <taxon>Micrococcales</taxon>
        <taxon>Micrococcaceae</taxon>
        <taxon>Paeniglutamicibacter</taxon>
    </lineage>
</organism>
<dbReference type="OrthoDB" id="2270427at2"/>
<protein>
    <submittedName>
        <fullName evidence="4">Regulator</fullName>
    </submittedName>
</protein>
<dbReference type="InterPro" id="IPR048846">
    <property type="entry name" value="PaaX-like_central"/>
</dbReference>
<feature type="domain" description="Transcriptional repressor PaaX-like C-terminal" evidence="2">
    <location>
        <begin position="186"/>
        <end position="271"/>
    </location>
</feature>
<evidence type="ECO:0000259" key="3">
    <source>
        <dbReference type="Pfam" id="PF20803"/>
    </source>
</evidence>
<gene>
    <name evidence="4" type="ORF">FQ154_03865</name>
</gene>
<dbReference type="PIRSF" id="PIRSF020623">
    <property type="entry name" value="PaaX"/>
    <property type="match status" value="1"/>
</dbReference>
<evidence type="ECO:0000259" key="1">
    <source>
        <dbReference type="Pfam" id="PF07848"/>
    </source>
</evidence>
<dbReference type="InterPro" id="IPR036388">
    <property type="entry name" value="WH-like_DNA-bd_sf"/>
</dbReference>
<dbReference type="Gene3D" id="1.20.58.1460">
    <property type="match status" value="1"/>
</dbReference>
<evidence type="ECO:0000313" key="5">
    <source>
        <dbReference type="Proteomes" id="UP000323856"/>
    </source>
</evidence>
<dbReference type="Gene3D" id="1.10.10.10">
    <property type="entry name" value="Winged helix-like DNA-binding domain superfamily/Winged helix DNA-binding domain"/>
    <property type="match status" value="1"/>
</dbReference>
<sequence>MLTSLDDLDARPGSTTSLVRTIVGLYLRELGGWISSAHLVALMNSLGTTPQVTRTAISRLKKKGILDQQSRKETPGFALTATGEQILARGDRRIFEPRSMGSTDSWCLLSYSIPEAERERRHQLRKHLQGIGGGLITPGLWIFPDYLRAEVWEILRVLGLEDHATIIVSNLLEFTGTAQETASAWWDLGALAELHDAFLEQNQAVTTEGQASAEESFAAYVRAIDSWRTIPYVDPGLPDSFLPKDWPGHRSAELFLSIQASHAVAAHSFAASLNAVG</sequence>